<feature type="domain" description="Reverse transcriptase" evidence="3">
    <location>
        <begin position="304"/>
        <end position="482"/>
    </location>
</feature>
<protein>
    <recommendedName>
        <fullName evidence="1">RNA-directed DNA polymerase</fullName>
        <ecNumber evidence="1">2.7.7.49</ecNumber>
    </recommendedName>
</protein>
<reference evidence="5 6" key="1">
    <citation type="submission" date="2023-11" db="EMBL/GenBank/DDBJ databases">
        <authorList>
            <person name="Hedman E."/>
            <person name="Englund M."/>
            <person name="Stromberg M."/>
            <person name="Nyberg Akerstrom W."/>
            <person name="Nylinder S."/>
            <person name="Jareborg N."/>
            <person name="Kallberg Y."/>
            <person name="Kronander E."/>
        </authorList>
    </citation>
    <scope>NUCLEOTIDE SEQUENCE [LARGE SCALE GENOMIC DNA]</scope>
</reference>
<dbReference type="Gene3D" id="3.30.70.270">
    <property type="match status" value="2"/>
</dbReference>
<evidence type="ECO:0000259" key="4">
    <source>
        <dbReference type="PROSITE" id="PS50994"/>
    </source>
</evidence>
<dbReference type="GO" id="GO:0008270">
    <property type="term" value="F:zinc ion binding"/>
    <property type="evidence" value="ECO:0007669"/>
    <property type="project" value="InterPro"/>
</dbReference>
<feature type="compositionally biased region" description="Acidic residues" evidence="2">
    <location>
        <begin position="930"/>
        <end position="940"/>
    </location>
</feature>
<evidence type="ECO:0000256" key="2">
    <source>
        <dbReference type="SAM" id="MobiDB-lite"/>
    </source>
</evidence>
<dbReference type="SMART" id="SM00343">
    <property type="entry name" value="ZnF_C2HC"/>
    <property type="match status" value="2"/>
</dbReference>
<gene>
    <name evidence="5" type="ORF">PARMNEM_LOCUS17677</name>
</gene>
<name>A0AAV1LXH6_9NEOP</name>
<dbReference type="Pfam" id="PF00665">
    <property type="entry name" value="rve"/>
    <property type="match status" value="1"/>
</dbReference>
<dbReference type="EMBL" id="CAVLGL010000104">
    <property type="protein sequence ID" value="CAK1598719.1"/>
    <property type="molecule type" value="Genomic_DNA"/>
</dbReference>
<dbReference type="InterPro" id="IPR001584">
    <property type="entry name" value="Integrase_cat-core"/>
</dbReference>
<dbReference type="FunFam" id="3.30.420.10:FF:000063">
    <property type="entry name" value="Retrovirus-related Pol polyprotein from transposon 297-like Protein"/>
    <property type="match status" value="1"/>
</dbReference>
<dbReference type="InterPro" id="IPR043128">
    <property type="entry name" value="Rev_trsase/Diguanyl_cyclase"/>
</dbReference>
<evidence type="ECO:0000313" key="5">
    <source>
        <dbReference type="EMBL" id="CAK1598719.1"/>
    </source>
</evidence>
<dbReference type="InterPro" id="IPR000477">
    <property type="entry name" value="RT_dom"/>
</dbReference>
<feature type="region of interest" description="Disordered" evidence="2">
    <location>
        <begin position="891"/>
        <end position="1006"/>
    </location>
</feature>
<dbReference type="PROSITE" id="PS50878">
    <property type="entry name" value="RT_POL"/>
    <property type="match status" value="1"/>
</dbReference>
<dbReference type="SUPFAM" id="SSF53098">
    <property type="entry name" value="Ribonuclease H-like"/>
    <property type="match status" value="1"/>
</dbReference>
<sequence length="1006" mass="113635">MSYLGNLPVFDHKISEWSIFYGKLTQFLRINNVTKEEIKSGILLTHLTDETYRLVRNLAYPNTVESLTYNELVQILNSHFKPKQCSFVDKANFFGGTRSPGESLGDWAARLRGLASHCEFGDALETNLRDRFVLGLGSGPERDKLFEQNPTTLTLTKAIEIGEQAACAREVKVMLNTSDFGVIKEEPVYRAKFHQFARGSGGDGSGNDSVGARTSRRETGSCSVCGMKNHYSDKCRYKSYKCQKCGIKGHLKKVCAKNKNNSCAYHIQSEQECGANEAKDTGCVECQNFNLRDKVEEELNRLVTLGILVPIDQSEYATPIVPVLKENNKIKIAGDFSVTLNKDLLIERYPLPRIEEVFAKIGGGERYSKIDLKNAYNQFVLDEPSQLLTTINTHKGLFKYTRLVYGLSNAPAIFQKAMETLLSGIDGVSVWLDDICITGPNSDSHIKRLEEVLSRLSDAGLRLQRDKCDFFKDSVKYLGYVIDKNGLKTDSEKVHAIINAPEPTNVTEVKRFLGMVNYYRNFIPNASSLLHPLHELLRRDTPWEWGEHQRRSMAAVRRELASERVLAHFEPTAQLVLEHMLKELHDTHLGIIKTKSNARSRMWWPGIDRDIERWIGSCKTCVSLRCAPPRDPPAPWPAAAGAWQRVHIDYMTVGQRVYLVVVDSFSKWLECIFMNSGTSSQSLITKLKNIFSTFGIPNVLVSDNDVKINSNEFKTFCSNNGIKYLTSPIYHPPSNGQAENSVRTCKKMLKCILKDNLPQHQINEVLLGYLFNYRNTVHCTTGETPAKLMFGRNLRSRLDLIIPIEKTQLNMPLVTSRRFFEIGDTVWARWYSARKETWELGTIKEKVGSKMYKIFIIKFEATCIRHIDQLLKFTGNDNSLKINNTDNVESRNFQSLPLSPSMPVNAPLSEPSVGNPRSSTIVEQPVNTDAIDDVNGEEWGDYSAQDSVRDSTEIPEASDSPEASENGVEQPQSDSVRSNDVPPAQAPTPARQLRPRKGIDYKKYFK</sequence>
<dbReference type="CDD" id="cd01647">
    <property type="entry name" value="RT_LTR"/>
    <property type="match status" value="1"/>
</dbReference>
<feature type="compositionally biased region" description="Basic and acidic residues" evidence="2">
    <location>
        <begin position="997"/>
        <end position="1006"/>
    </location>
</feature>
<dbReference type="Pfam" id="PF00078">
    <property type="entry name" value="RVT_1"/>
    <property type="match status" value="1"/>
</dbReference>
<dbReference type="InterPro" id="IPR012337">
    <property type="entry name" value="RNaseH-like_sf"/>
</dbReference>
<dbReference type="SUPFAM" id="SSF56672">
    <property type="entry name" value="DNA/RNA polymerases"/>
    <property type="match status" value="1"/>
</dbReference>
<dbReference type="InterPro" id="IPR050951">
    <property type="entry name" value="Retrovirus_Pol_polyprotein"/>
</dbReference>
<dbReference type="Gene3D" id="1.10.340.70">
    <property type="match status" value="1"/>
</dbReference>
<dbReference type="InterPro" id="IPR041588">
    <property type="entry name" value="Integrase_H2C2"/>
</dbReference>
<keyword evidence="6" id="KW-1185">Reference proteome</keyword>
<evidence type="ECO:0000259" key="3">
    <source>
        <dbReference type="PROSITE" id="PS50878"/>
    </source>
</evidence>
<dbReference type="GO" id="GO:0003676">
    <property type="term" value="F:nucleic acid binding"/>
    <property type="evidence" value="ECO:0007669"/>
    <property type="project" value="InterPro"/>
</dbReference>
<comment type="caution">
    <text evidence="5">The sequence shown here is derived from an EMBL/GenBank/DDBJ whole genome shotgun (WGS) entry which is preliminary data.</text>
</comment>
<dbReference type="InterPro" id="IPR001878">
    <property type="entry name" value="Znf_CCHC"/>
</dbReference>
<dbReference type="InterPro" id="IPR036397">
    <property type="entry name" value="RNaseH_sf"/>
</dbReference>
<dbReference type="PANTHER" id="PTHR37984:SF5">
    <property type="entry name" value="PROTEIN NYNRIN-LIKE"/>
    <property type="match status" value="1"/>
</dbReference>
<dbReference type="Gene3D" id="3.10.10.10">
    <property type="entry name" value="HIV Type 1 Reverse Transcriptase, subunit A, domain 1"/>
    <property type="match status" value="1"/>
</dbReference>
<organism evidence="5 6">
    <name type="scientific">Parnassius mnemosyne</name>
    <name type="common">clouded apollo</name>
    <dbReference type="NCBI Taxonomy" id="213953"/>
    <lineage>
        <taxon>Eukaryota</taxon>
        <taxon>Metazoa</taxon>
        <taxon>Ecdysozoa</taxon>
        <taxon>Arthropoda</taxon>
        <taxon>Hexapoda</taxon>
        <taxon>Insecta</taxon>
        <taxon>Pterygota</taxon>
        <taxon>Neoptera</taxon>
        <taxon>Endopterygota</taxon>
        <taxon>Lepidoptera</taxon>
        <taxon>Glossata</taxon>
        <taxon>Ditrysia</taxon>
        <taxon>Papilionoidea</taxon>
        <taxon>Papilionidae</taxon>
        <taxon>Parnassiinae</taxon>
        <taxon>Parnassini</taxon>
        <taxon>Parnassius</taxon>
        <taxon>Driopa</taxon>
    </lineage>
</organism>
<dbReference type="PANTHER" id="PTHR37984">
    <property type="entry name" value="PROTEIN CBG26694"/>
    <property type="match status" value="1"/>
</dbReference>
<feature type="compositionally biased region" description="Polar residues" evidence="2">
    <location>
        <begin position="961"/>
        <end position="978"/>
    </location>
</feature>
<dbReference type="Pfam" id="PF17921">
    <property type="entry name" value="Integrase_H2C2"/>
    <property type="match status" value="1"/>
</dbReference>
<proteinExistence type="predicted"/>
<dbReference type="GO" id="GO:0015074">
    <property type="term" value="P:DNA integration"/>
    <property type="evidence" value="ECO:0007669"/>
    <property type="project" value="InterPro"/>
</dbReference>
<accession>A0AAV1LXH6</accession>
<dbReference type="GO" id="GO:0003964">
    <property type="term" value="F:RNA-directed DNA polymerase activity"/>
    <property type="evidence" value="ECO:0007669"/>
    <property type="project" value="UniProtKB-EC"/>
</dbReference>
<feature type="domain" description="Integrase catalytic" evidence="4">
    <location>
        <begin position="631"/>
        <end position="793"/>
    </location>
</feature>
<dbReference type="AlphaFoldDB" id="A0AAV1LXH6"/>
<dbReference type="EC" id="2.7.7.49" evidence="1"/>
<dbReference type="InterPro" id="IPR043502">
    <property type="entry name" value="DNA/RNA_pol_sf"/>
</dbReference>
<dbReference type="Gene3D" id="3.30.420.10">
    <property type="entry name" value="Ribonuclease H-like superfamily/Ribonuclease H"/>
    <property type="match status" value="1"/>
</dbReference>
<dbReference type="Gene3D" id="4.10.60.10">
    <property type="entry name" value="Zinc finger, CCHC-type"/>
    <property type="match status" value="1"/>
</dbReference>
<evidence type="ECO:0000313" key="6">
    <source>
        <dbReference type="Proteomes" id="UP001314205"/>
    </source>
</evidence>
<dbReference type="PROSITE" id="PS50994">
    <property type="entry name" value="INTEGRASE"/>
    <property type="match status" value="1"/>
</dbReference>
<dbReference type="Proteomes" id="UP001314205">
    <property type="component" value="Unassembled WGS sequence"/>
</dbReference>
<feature type="compositionally biased region" description="Polar residues" evidence="2">
    <location>
        <begin position="915"/>
        <end position="927"/>
    </location>
</feature>
<dbReference type="GO" id="GO:0042575">
    <property type="term" value="C:DNA polymerase complex"/>
    <property type="evidence" value="ECO:0007669"/>
    <property type="project" value="UniProtKB-ARBA"/>
</dbReference>
<dbReference type="FunFam" id="3.30.70.270:FF:000023">
    <property type="entry name" value="Pol"/>
    <property type="match status" value="1"/>
</dbReference>
<evidence type="ECO:0000256" key="1">
    <source>
        <dbReference type="ARBA" id="ARBA00012493"/>
    </source>
</evidence>